<keyword evidence="1" id="KW-0812">Transmembrane</keyword>
<accession>M3VB64</accession>
<feature type="transmembrane region" description="Helical" evidence="1">
    <location>
        <begin position="49"/>
        <end position="67"/>
    </location>
</feature>
<feature type="transmembrane region" description="Helical" evidence="1">
    <location>
        <begin position="135"/>
        <end position="154"/>
    </location>
</feature>
<keyword evidence="1" id="KW-0472">Membrane</keyword>
<dbReference type="PROSITE" id="PS51257">
    <property type="entry name" value="PROKAR_LIPOPROTEIN"/>
    <property type="match status" value="1"/>
</dbReference>
<gene>
    <name evidence="2" type="ORF">GM1_011_01470</name>
</gene>
<proteinExistence type="predicted"/>
<feature type="transmembrane region" description="Helical" evidence="1">
    <location>
        <begin position="166"/>
        <end position="186"/>
    </location>
</feature>
<keyword evidence="1" id="KW-1133">Transmembrane helix</keyword>
<protein>
    <submittedName>
        <fullName evidence="2">Uncharacterized protein</fullName>
    </submittedName>
</protein>
<organism evidence="2 3">
    <name type="scientific">Gordonia malaquae NBRC 108250</name>
    <dbReference type="NCBI Taxonomy" id="1223542"/>
    <lineage>
        <taxon>Bacteria</taxon>
        <taxon>Bacillati</taxon>
        <taxon>Actinomycetota</taxon>
        <taxon>Actinomycetes</taxon>
        <taxon>Mycobacteriales</taxon>
        <taxon>Gordoniaceae</taxon>
        <taxon>Gordonia</taxon>
    </lineage>
</organism>
<reference evidence="2 3" key="1">
    <citation type="submission" date="2013-02" db="EMBL/GenBank/DDBJ databases">
        <title>Whole genome shotgun sequence of Gordonia malaquae NBRC 108250.</title>
        <authorList>
            <person name="Yoshida I."/>
            <person name="Hosoyama A."/>
            <person name="Tsuchikane K."/>
            <person name="Ando Y."/>
            <person name="Baba S."/>
            <person name="Ohji S."/>
            <person name="Hamada M."/>
            <person name="Tamura T."/>
            <person name="Yamazoe A."/>
            <person name="Yamazaki S."/>
            <person name="Fujita N."/>
        </authorList>
    </citation>
    <scope>NUCLEOTIDE SEQUENCE [LARGE SCALE GENOMIC DNA]</scope>
    <source>
        <strain evidence="2 3">NBRC 108250</strain>
    </source>
</reference>
<dbReference type="AlphaFoldDB" id="M3VB64"/>
<dbReference type="Proteomes" id="UP000035009">
    <property type="component" value="Unassembled WGS sequence"/>
</dbReference>
<dbReference type="EMBL" id="BAOP01000011">
    <property type="protein sequence ID" value="GAC79718.1"/>
    <property type="molecule type" value="Genomic_DNA"/>
</dbReference>
<dbReference type="STRING" id="410332.SAMN04488550_3253"/>
<sequence>MRRMVDAGHGGSMNPVLITIAACEIGFWAFVVGGLALRYLARLTRASTIVLACVPLIDLVLLIAVTVDLARGGDVEFAHRLAPIYLGGTLMFGHRMIAWADVRFAHRFADGPAPVPIPSTGPVRARHEWSDFGRWLGAVAIAAVITAALGYTVADSTQREAMFGSFGMLGTITVIWLLTGPVWYSFKDQAA</sequence>
<feature type="transmembrane region" description="Helical" evidence="1">
    <location>
        <begin position="16"/>
        <end position="37"/>
    </location>
</feature>
<evidence type="ECO:0000313" key="2">
    <source>
        <dbReference type="EMBL" id="GAC79718.1"/>
    </source>
</evidence>
<dbReference type="eggNOG" id="ENOG5030A1Y">
    <property type="taxonomic scope" value="Bacteria"/>
</dbReference>
<comment type="caution">
    <text evidence="2">The sequence shown here is derived from an EMBL/GenBank/DDBJ whole genome shotgun (WGS) entry which is preliminary data.</text>
</comment>
<evidence type="ECO:0000313" key="3">
    <source>
        <dbReference type="Proteomes" id="UP000035009"/>
    </source>
</evidence>
<keyword evidence="3" id="KW-1185">Reference proteome</keyword>
<evidence type="ECO:0000256" key="1">
    <source>
        <dbReference type="SAM" id="Phobius"/>
    </source>
</evidence>
<name>M3VB64_GORML</name>